<reference evidence="1 2" key="1">
    <citation type="submission" date="2018-09" db="EMBL/GenBank/DDBJ databases">
        <title>Phylogeny of the Shewanellaceae, and recommendation for two new genera, Pseudoshewanella and Parashewanella.</title>
        <authorList>
            <person name="Wang G."/>
        </authorList>
    </citation>
    <scope>NUCLEOTIDE SEQUENCE [LARGE SCALE GENOMIC DNA]</scope>
    <source>
        <strain evidence="1 2">KCTC 22492</strain>
    </source>
</reference>
<gene>
    <name evidence="1" type="ORF">D5R81_18485</name>
</gene>
<comment type="caution">
    <text evidence="1">The sequence shown here is derived from an EMBL/GenBank/DDBJ whole genome shotgun (WGS) entry which is preliminary data.</text>
</comment>
<keyword evidence="2" id="KW-1185">Reference proteome</keyword>
<accession>A0A3A6TLS8</accession>
<dbReference type="Proteomes" id="UP000273022">
    <property type="component" value="Unassembled WGS sequence"/>
</dbReference>
<name>A0A3A6TLS8_9GAMM</name>
<proteinExistence type="predicted"/>
<protein>
    <submittedName>
        <fullName evidence="1">Uncharacterized protein</fullName>
    </submittedName>
</protein>
<evidence type="ECO:0000313" key="1">
    <source>
        <dbReference type="EMBL" id="RJY05835.1"/>
    </source>
</evidence>
<dbReference type="EMBL" id="QYYH01000184">
    <property type="protein sequence ID" value="RJY05835.1"/>
    <property type="molecule type" value="Genomic_DNA"/>
</dbReference>
<sequence>MHEVWRILKLYQEYEKARFKYESLINDKGKKKEAEKILPYLKTQVNQFHNDIFAAYHLIRDVAVQIIPI</sequence>
<dbReference type="AlphaFoldDB" id="A0A3A6TLS8"/>
<evidence type="ECO:0000313" key="2">
    <source>
        <dbReference type="Proteomes" id="UP000273022"/>
    </source>
</evidence>
<organism evidence="1 2">
    <name type="scientific">Parashewanella spongiae</name>
    <dbReference type="NCBI Taxonomy" id="342950"/>
    <lineage>
        <taxon>Bacteria</taxon>
        <taxon>Pseudomonadati</taxon>
        <taxon>Pseudomonadota</taxon>
        <taxon>Gammaproteobacteria</taxon>
        <taxon>Alteromonadales</taxon>
        <taxon>Shewanellaceae</taxon>
        <taxon>Parashewanella</taxon>
    </lineage>
</organism>